<comment type="caution">
    <text evidence="6">The sequence shown here is derived from an EMBL/GenBank/DDBJ whole genome shotgun (WGS) entry which is preliminary data.</text>
</comment>
<keyword evidence="3" id="KW-0238">DNA-binding</keyword>
<dbReference type="InterPro" id="IPR052021">
    <property type="entry name" value="Type-I_RS_S_subunit"/>
</dbReference>
<sequence length="412" mass="45439">MTSNSAPALRFDGFDGEWNVISLSDHATFSRGKGYSKADVGTGTYPLFLYGQLYTNYSTEIRSITTFSRMNDGSVVSTGREVLMPASDVTPTNIVRASHLKVPDVLLGGDLNVITPGDGIDPTFLALELTGGSSRAELLNNIQGAAVKHLHLDPIRNLKLVVPSVKEQHAIGELFADLDALIEQHRAKHKNLQRTKTALLQRMFPQDGTNEPELRLGGFSGAWETVSFDSLLTRVEIGTNILGSTRYHGVPLLKMGNIQRGFFDFSSFERLPDSAELSSDSLVRTGDFLFNTRNTMELVGKGATWMGESGAFAFNGNIARFTLERVDTKFFNYLYNHPRSIRDVNKCATGTTSVAAIYPRSLKSVQFQIPTIEEQHAIGEAFSNLDELIAAESRYITQLTQAKTALLQRMFV</sequence>
<dbReference type="GO" id="GO:0004519">
    <property type="term" value="F:endonuclease activity"/>
    <property type="evidence" value="ECO:0007669"/>
    <property type="project" value="UniProtKB-KW"/>
</dbReference>
<evidence type="ECO:0000313" key="6">
    <source>
        <dbReference type="EMBL" id="MCZ9290588.1"/>
    </source>
</evidence>
<evidence type="ECO:0000313" key="7">
    <source>
        <dbReference type="Proteomes" id="UP001146453"/>
    </source>
</evidence>
<evidence type="ECO:0000259" key="5">
    <source>
        <dbReference type="Pfam" id="PF01420"/>
    </source>
</evidence>
<dbReference type="InterPro" id="IPR000055">
    <property type="entry name" value="Restrct_endonuc_typeI_TRD"/>
</dbReference>
<evidence type="ECO:0000256" key="4">
    <source>
        <dbReference type="SAM" id="Coils"/>
    </source>
</evidence>
<dbReference type="PANTHER" id="PTHR30408:SF12">
    <property type="entry name" value="TYPE I RESTRICTION ENZYME MJAVIII SPECIFICITY SUBUNIT"/>
    <property type="match status" value="1"/>
</dbReference>
<proteinExistence type="inferred from homology"/>
<dbReference type="SUPFAM" id="SSF116734">
    <property type="entry name" value="DNA methylase specificity domain"/>
    <property type="match status" value="2"/>
</dbReference>
<organism evidence="6 7">
    <name type="scientific">Corynebacterium lehmanniae</name>
    <dbReference type="NCBI Taxonomy" id="2913497"/>
    <lineage>
        <taxon>Bacteria</taxon>
        <taxon>Bacillati</taxon>
        <taxon>Actinomycetota</taxon>
        <taxon>Actinomycetes</taxon>
        <taxon>Mycobacteriales</taxon>
        <taxon>Corynebacteriaceae</taxon>
        <taxon>Corynebacterium</taxon>
    </lineage>
</organism>
<accession>A0ABT4R507</accession>
<feature type="coiled-coil region" evidence="4">
    <location>
        <begin position="175"/>
        <end position="202"/>
    </location>
</feature>
<reference evidence="6" key="1">
    <citation type="submission" date="2022-02" db="EMBL/GenBank/DDBJ databases">
        <title>Corynebacterium sp. from urogenital microbiome.</title>
        <authorList>
            <person name="Cappelli E.A."/>
            <person name="Ribeiro T.G."/>
            <person name="Peixe L."/>
        </authorList>
    </citation>
    <scope>NUCLEOTIDE SEQUENCE</scope>
    <source>
        <strain evidence="6">C8Ua_144</strain>
    </source>
</reference>
<evidence type="ECO:0000256" key="3">
    <source>
        <dbReference type="ARBA" id="ARBA00023125"/>
    </source>
</evidence>
<keyword evidence="7" id="KW-1185">Reference proteome</keyword>
<name>A0ABT4R507_9CORY</name>
<keyword evidence="2" id="KW-0680">Restriction system</keyword>
<gene>
    <name evidence="6" type="ORF">L8U61_00340</name>
</gene>
<keyword evidence="6" id="KW-0255">Endonuclease</keyword>
<dbReference type="Gene3D" id="3.90.220.20">
    <property type="entry name" value="DNA methylase specificity domains"/>
    <property type="match status" value="2"/>
</dbReference>
<protein>
    <submittedName>
        <fullName evidence="6">Restriction endonuclease subunit S</fullName>
    </submittedName>
</protein>
<dbReference type="Proteomes" id="UP001146453">
    <property type="component" value="Unassembled WGS sequence"/>
</dbReference>
<dbReference type="InterPro" id="IPR044946">
    <property type="entry name" value="Restrct_endonuc_typeI_TRD_sf"/>
</dbReference>
<keyword evidence="6" id="KW-0378">Hydrolase</keyword>
<dbReference type="Gene3D" id="1.10.287.1120">
    <property type="entry name" value="Bipartite methylase S protein"/>
    <property type="match status" value="1"/>
</dbReference>
<dbReference type="Pfam" id="PF01420">
    <property type="entry name" value="Methylase_S"/>
    <property type="match status" value="2"/>
</dbReference>
<feature type="domain" description="Type I restriction modification DNA specificity" evidence="5">
    <location>
        <begin position="281"/>
        <end position="400"/>
    </location>
</feature>
<dbReference type="PANTHER" id="PTHR30408">
    <property type="entry name" value="TYPE-1 RESTRICTION ENZYME ECOKI SPECIFICITY PROTEIN"/>
    <property type="match status" value="1"/>
</dbReference>
<evidence type="ECO:0000256" key="1">
    <source>
        <dbReference type="ARBA" id="ARBA00010923"/>
    </source>
</evidence>
<dbReference type="RefSeq" id="WP_239306751.1">
    <property type="nucleotide sequence ID" value="NZ_JAKMUR010000001.1"/>
</dbReference>
<evidence type="ECO:0000256" key="2">
    <source>
        <dbReference type="ARBA" id="ARBA00022747"/>
    </source>
</evidence>
<feature type="domain" description="Type I restriction modification DNA specificity" evidence="5">
    <location>
        <begin position="17"/>
        <end position="191"/>
    </location>
</feature>
<keyword evidence="6" id="KW-0540">Nuclease</keyword>
<comment type="similarity">
    <text evidence="1">Belongs to the type-I restriction system S methylase family.</text>
</comment>
<keyword evidence="4" id="KW-0175">Coiled coil</keyword>
<dbReference type="EMBL" id="JAKMUR010000001">
    <property type="protein sequence ID" value="MCZ9290588.1"/>
    <property type="molecule type" value="Genomic_DNA"/>
</dbReference>